<gene>
    <name evidence="1" type="ORF">HELGO_WM37162</name>
</gene>
<reference evidence="1" key="1">
    <citation type="submission" date="2020-01" db="EMBL/GenBank/DDBJ databases">
        <authorList>
            <person name="Meier V. D."/>
            <person name="Meier V D."/>
        </authorList>
    </citation>
    <scope>NUCLEOTIDE SEQUENCE</scope>
    <source>
        <strain evidence="1">HLG_WM_MAG_05</strain>
    </source>
</reference>
<evidence type="ECO:0000313" key="1">
    <source>
        <dbReference type="EMBL" id="CAA6810413.1"/>
    </source>
</evidence>
<sequence>MNEYVKRSDRQYTDIENFRDYEYTECVAFEMAVRASKNLLREMFSLIVESKRIPFNILSSEDRKAYKALKEELLTTYWLRDNYFFNESDLLIYSGQTKIKNIHDLNSAYKFYHISKQFGLYYSFLREEFIGDEVIRPNPKMEFDSWGLSINRGWGTRYRAGDYSTYQIESSRVTSKYDKENSIREIKKCMVRPTLVIPKQFDGSIDIKINPYLPTAETVKFLENALQDIKKGRKARTTYELIQGLPWHEDDFELEPLYVKDDDFKSKKNVADMFYTYDFITKRQEEIEESNRTYKNEYDEEVKNIDSNNGYTYSEKQEQIKGLKEKLNKNLFSNAPRNIIERGIKNNVFSIPISTAMKHYKSISPFIDTMKYKELISGLQL</sequence>
<proteinExistence type="predicted"/>
<organism evidence="1">
    <name type="scientific">uncultured Sulfurovum sp</name>
    <dbReference type="NCBI Taxonomy" id="269237"/>
    <lineage>
        <taxon>Bacteria</taxon>
        <taxon>Pseudomonadati</taxon>
        <taxon>Campylobacterota</taxon>
        <taxon>Epsilonproteobacteria</taxon>
        <taxon>Campylobacterales</taxon>
        <taxon>Sulfurovaceae</taxon>
        <taxon>Sulfurovum</taxon>
        <taxon>environmental samples</taxon>
    </lineage>
</organism>
<protein>
    <submittedName>
        <fullName evidence="1">Uncharacterized protein</fullName>
    </submittedName>
</protein>
<dbReference type="EMBL" id="CACVAU010000034">
    <property type="protein sequence ID" value="CAA6810413.1"/>
    <property type="molecule type" value="Genomic_DNA"/>
</dbReference>
<dbReference type="AlphaFoldDB" id="A0A6S6T5L4"/>
<accession>A0A6S6T5L4</accession>
<name>A0A6S6T5L4_9BACT</name>